<comment type="subcellular location">
    <subcellularLocation>
        <location evidence="1">Membrane</location>
        <topology evidence="1">Multi-pass membrane protein</topology>
    </subcellularLocation>
</comment>
<dbReference type="InterPro" id="IPR018488">
    <property type="entry name" value="cNMP-bd_CS"/>
</dbReference>
<dbReference type="CDD" id="cd00038">
    <property type="entry name" value="CAP_ED"/>
    <property type="match status" value="1"/>
</dbReference>
<dbReference type="InterPro" id="IPR018490">
    <property type="entry name" value="cNMP-bd_dom_sf"/>
</dbReference>
<dbReference type="Gene3D" id="2.60.120.10">
    <property type="entry name" value="Jelly Rolls"/>
    <property type="match status" value="1"/>
</dbReference>
<dbReference type="PANTHER" id="PTHR45638">
    <property type="entry name" value="CYCLIC NUCLEOTIDE-GATED CATION CHANNEL SUBUNIT A"/>
    <property type="match status" value="1"/>
</dbReference>
<organism evidence="13 14">
    <name type="scientific">Catenaria anguillulae PL171</name>
    <dbReference type="NCBI Taxonomy" id="765915"/>
    <lineage>
        <taxon>Eukaryota</taxon>
        <taxon>Fungi</taxon>
        <taxon>Fungi incertae sedis</taxon>
        <taxon>Blastocladiomycota</taxon>
        <taxon>Blastocladiomycetes</taxon>
        <taxon>Blastocladiales</taxon>
        <taxon>Catenariaceae</taxon>
        <taxon>Catenaria</taxon>
    </lineage>
</organism>
<keyword evidence="7" id="KW-1071">Ligand-gated ion channel</keyword>
<dbReference type="Proteomes" id="UP000193411">
    <property type="component" value="Unassembled WGS sequence"/>
</dbReference>
<evidence type="ECO:0000313" key="13">
    <source>
        <dbReference type="EMBL" id="ORZ32494.1"/>
    </source>
</evidence>
<proteinExistence type="predicted"/>
<evidence type="ECO:0000256" key="5">
    <source>
        <dbReference type="ARBA" id="ARBA00023065"/>
    </source>
</evidence>
<feature type="domain" description="Cyclic nucleotide-binding" evidence="12">
    <location>
        <begin position="272"/>
        <end position="402"/>
    </location>
</feature>
<feature type="transmembrane region" description="Helical" evidence="11">
    <location>
        <begin position="113"/>
        <end position="134"/>
    </location>
</feature>
<dbReference type="InterPro" id="IPR000595">
    <property type="entry name" value="cNMP-bd_dom"/>
</dbReference>
<feature type="transmembrane region" description="Helical" evidence="11">
    <location>
        <begin position="81"/>
        <end position="101"/>
    </location>
</feature>
<evidence type="ECO:0000256" key="2">
    <source>
        <dbReference type="ARBA" id="ARBA00022448"/>
    </source>
</evidence>
<evidence type="ECO:0000256" key="1">
    <source>
        <dbReference type="ARBA" id="ARBA00004141"/>
    </source>
</evidence>
<evidence type="ECO:0000256" key="4">
    <source>
        <dbReference type="ARBA" id="ARBA00022989"/>
    </source>
</evidence>
<dbReference type="PROSITE" id="PS50042">
    <property type="entry name" value="CNMP_BINDING_3"/>
    <property type="match status" value="1"/>
</dbReference>
<dbReference type="InterPro" id="IPR050866">
    <property type="entry name" value="CNG_cation_channel"/>
</dbReference>
<evidence type="ECO:0000256" key="3">
    <source>
        <dbReference type="ARBA" id="ARBA00022692"/>
    </source>
</evidence>
<dbReference type="STRING" id="765915.A0A1Y2HEQ7"/>
<feature type="transmembrane region" description="Helical" evidence="11">
    <location>
        <begin position="154"/>
        <end position="171"/>
    </location>
</feature>
<dbReference type="EMBL" id="MCFL01000046">
    <property type="protein sequence ID" value="ORZ32494.1"/>
    <property type="molecule type" value="Genomic_DNA"/>
</dbReference>
<dbReference type="PROSITE" id="PS00889">
    <property type="entry name" value="CNMP_BINDING_2"/>
    <property type="match status" value="1"/>
</dbReference>
<keyword evidence="8" id="KW-0407">Ion channel</keyword>
<dbReference type="GO" id="GO:0016020">
    <property type="term" value="C:membrane"/>
    <property type="evidence" value="ECO:0007669"/>
    <property type="project" value="UniProtKB-SubCell"/>
</dbReference>
<evidence type="ECO:0000256" key="10">
    <source>
        <dbReference type="SAM" id="MobiDB-lite"/>
    </source>
</evidence>
<dbReference type="GO" id="GO:0044877">
    <property type="term" value="F:protein-containing complex binding"/>
    <property type="evidence" value="ECO:0007669"/>
    <property type="project" value="TreeGrafter"/>
</dbReference>
<protein>
    <submittedName>
        <fullName evidence="13">Cyclic nucleotide-binding-like protein</fullName>
    </submittedName>
</protein>
<keyword evidence="4 11" id="KW-1133">Transmembrane helix</keyword>
<sequence>MDDPATHSPWYPMFMRRIFRALYSHFWIPASERLAPSMQNAFSNPNSRLWLALDIMVSLADLFYMIVIPVALAFVCDTPKGFTNVQFGVDIVMMFALVLDYHRPRRDKDIDTYAVAFTAVRLIRLLHISDTIVWFRIMRVSGLSRAISRLAKNLLAAAYISLWNAVLFWFLSSHLDSPKRYIVNYMFDPDTQSRLRLQNVSLGHMEMMLGAIVYVKSLDDQAEFDKTIKQRNFKKAYLRQYLIENQFPQSLQQRILDQEELDFALKKAKFRFFSKTSDMFKLALLERISTVSVQSGFYIFKAGDAGTDLFFIKRGSVQILTGDESKVIVTLQPVRRPDAQLSWIPLRAFFGEIALVEDCTRTATAKTASETQLCALSKPDFLEIMRAYPAMAELVHQHVKEKHEADARRKAEEERAKLEAAAKAALENQNQQNRSHHSGLLSGMLNRARNGTLSRHATLLRGGSGSKGPSLAGTLKVGTIKRQLMSRKDAVVGSIRSLASGPGGSRAGDDLKNLEASRHGLVSGGELQQMFTANRPLSEEGIAKVEDPDVR</sequence>
<dbReference type="AlphaFoldDB" id="A0A1Y2HEQ7"/>
<evidence type="ECO:0000256" key="11">
    <source>
        <dbReference type="SAM" id="Phobius"/>
    </source>
</evidence>
<dbReference type="GO" id="GO:0005221">
    <property type="term" value="F:intracellularly cyclic nucleotide-activated monoatomic cation channel activity"/>
    <property type="evidence" value="ECO:0007669"/>
    <property type="project" value="InterPro"/>
</dbReference>
<keyword evidence="14" id="KW-1185">Reference proteome</keyword>
<feature type="region of interest" description="Disordered" evidence="10">
    <location>
        <begin position="532"/>
        <end position="551"/>
    </location>
</feature>
<evidence type="ECO:0000313" key="14">
    <source>
        <dbReference type="Proteomes" id="UP000193411"/>
    </source>
</evidence>
<gene>
    <name evidence="13" type="ORF">BCR44DRAFT_1463159</name>
</gene>
<keyword evidence="9" id="KW-0175">Coiled coil</keyword>
<name>A0A1Y2HEQ7_9FUNG</name>
<dbReference type="SUPFAM" id="SSF51206">
    <property type="entry name" value="cAMP-binding domain-like"/>
    <property type="match status" value="1"/>
</dbReference>
<dbReference type="SMART" id="SM00100">
    <property type="entry name" value="cNMP"/>
    <property type="match status" value="1"/>
</dbReference>
<dbReference type="Pfam" id="PF00027">
    <property type="entry name" value="cNMP_binding"/>
    <property type="match status" value="1"/>
</dbReference>
<keyword evidence="5" id="KW-0406">Ion transport</keyword>
<evidence type="ECO:0000256" key="7">
    <source>
        <dbReference type="ARBA" id="ARBA00023286"/>
    </source>
</evidence>
<keyword evidence="3 11" id="KW-0812">Transmembrane</keyword>
<evidence type="ECO:0000256" key="9">
    <source>
        <dbReference type="SAM" id="Coils"/>
    </source>
</evidence>
<accession>A0A1Y2HEQ7</accession>
<evidence type="ECO:0000259" key="12">
    <source>
        <dbReference type="PROSITE" id="PS50042"/>
    </source>
</evidence>
<evidence type="ECO:0000256" key="6">
    <source>
        <dbReference type="ARBA" id="ARBA00023136"/>
    </source>
</evidence>
<dbReference type="PANTHER" id="PTHR45638:SF11">
    <property type="entry name" value="CYCLIC NUCLEOTIDE-GATED CATION CHANNEL SUBUNIT A"/>
    <property type="match status" value="1"/>
</dbReference>
<evidence type="ECO:0000256" key="8">
    <source>
        <dbReference type="ARBA" id="ARBA00023303"/>
    </source>
</evidence>
<keyword evidence="2" id="KW-0813">Transport</keyword>
<feature type="compositionally biased region" description="Basic and acidic residues" evidence="10">
    <location>
        <begin position="537"/>
        <end position="551"/>
    </location>
</feature>
<reference evidence="13 14" key="1">
    <citation type="submission" date="2016-07" db="EMBL/GenBank/DDBJ databases">
        <title>Pervasive Adenine N6-methylation of Active Genes in Fungi.</title>
        <authorList>
            <consortium name="DOE Joint Genome Institute"/>
            <person name="Mondo S.J."/>
            <person name="Dannebaum R.O."/>
            <person name="Kuo R.C."/>
            <person name="Labutti K."/>
            <person name="Haridas S."/>
            <person name="Kuo A."/>
            <person name="Salamov A."/>
            <person name="Ahrendt S.R."/>
            <person name="Lipzen A."/>
            <person name="Sullivan W."/>
            <person name="Andreopoulos W.B."/>
            <person name="Clum A."/>
            <person name="Lindquist E."/>
            <person name="Daum C."/>
            <person name="Ramamoorthy G.K."/>
            <person name="Gryganskyi A."/>
            <person name="Culley D."/>
            <person name="Magnuson J.K."/>
            <person name="James T.Y."/>
            <person name="O'Malley M.A."/>
            <person name="Stajich J.E."/>
            <person name="Spatafora J.W."/>
            <person name="Visel A."/>
            <person name="Grigoriev I.V."/>
        </authorList>
    </citation>
    <scope>NUCLEOTIDE SEQUENCE [LARGE SCALE GENOMIC DNA]</scope>
    <source>
        <strain evidence="13 14">PL171</strain>
    </source>
</reference>
<comment type="caution">
    <text evidence="13">The sequence shown here is derived from an EMBL/GenBank/DDBJ whole genome shotgun (WGS) entry which is preliminary data.</text>
</comment>
<dbReference type="InterPro" id="IPR014710">
    <property type="entry name" value="RmlC-like_jellyroll"/>
</dbReference>
<feature type="coiled-coil region" evidence="9">
    <location>
        <begin position="401"/>
        <end position="429"/>
    </location>
</feature>
<keyword evidence="6 11" id="KW-0472">Membrane</keyword>
<dbReference type="OrthoDB" id="421226at2759"/>
<feature type="transmembrane region" description="Helical" evidence="11">
    <location>
        <begin position="49"/>
        <end position="75"/>
    </location>
</feature>